<keyword evidence="2" id="KW-1185">Reference proteome</keyword>
<sequence length="87" mass="9618">MPVNRSAPVSPSCITKCCQPVHLRSVADQVCSLTSVTDNCAVNQQVEPHRPVQFPIWGSKSRRAAKAKRAAYLHKRAAVRRDLPNVL</sequence>
<proteinExistence type="predicted"/>
<dbReference type="EMBL" id="JARK01001548">
    <property type="protein sequence ID" value="EYB90905.1"/>
    <property type="molecule type" value="Genomic_DNA"/>
</dbReference>
<evidence type="ECO:0000313" key="2">
    <source>
        <dbReference type="Proteomes" id="UP000024635"/>
    </source>
</evidence>
<dbReference type="AlphaFoldDB" id="A0A016SJT0"/>
<gene>
    <name evidence="1" type="primary">Acey_s0212.g2228</name>
    <name evidence="1" type="ORF">Y032_0212g2228</name>
</gene>
<dbReference type="Proteomes" id="UP000024635">
    <property type="component" value="Unassembled WGS sequence"/>
</dbReference>
<comment type="caution">
    <text evidence="1">The sequence shown here is derived from an EMBL/GenBank/DDBJ whole genome shotgun (WGS) entry which is preliminary data.</text>
</comment>
<protein>
    <submittedName>
        <fullName evidence="1">Uncharacterized protein</fullName>
    </submittedName>
</protein>
<organism evidence="1 2">
    <name type="scientific">Ancylostoma ceylanicum</name>
    <dbReference type="NCBI Taxonomy" id="53326"/>
    <lineage>
        <taxon>Eukaryota</taxon>
        <taxon>Metazoa</taxon>
        <taxon>Ecdysozoa</taxon>
        <taxon>Nematoda</taxon>
        <taxon>Chromadorea</taxon>
        <taxon>Rhabditida</taxon>
        <taxon>Rhabditina</taxon>
        <taxon>Rhabditomorpha</taxon>
        <taxon>Strongyloidea</taxon>
        <taxon>Ancylostomatidae</taxon>
        <taxon>Ancylostomatinae</taxon>
        <taxon>Ancylostoma</taxon>
    </lineage>
</organism>
<accession>A0A016SJT0</accession>
<name>A0A016SJT0_9BILA</name>
<reference evidence="2" key="1">
    <citation type="journal article" date="2015" name="Nat. Genet.">
        <title>The genome and transcriptome of the zoonotic hookworm Ancylostoma ceylanicum identify infection-specific gene families.</title>
        <authorList>
            <person name="Schwarz E.M."/>
            <person name="Hu Y."/>
            <person name="Antoshechkin I."/>
            <person name="Miller M.M."/>
            <person name="Sternberg P.W."/>
            <person name="Aroian R.V."/>
        </authorList>
    </citation>
    <scope>NUCLEOTIDE SEQUENCE</scope>
    <source>
        <strain evidence="2">HY135</strain>
    </source>
</reference>
<evidence type="ECO:0000313" key="1">
    <source>
        <dbReference type="EMBL" id="EYB90905.1"/>
    </source>
</evidence>